<evidence type="ECO:0000313" key="6">
    <source>
        <dbReference type="EMBL" id="XCD05877.1"/>
    </source>
</evidence>
<sequence>MSVRLHSYNMSNHDLSFVFRNTQSPGTLVPFMKIVGQKGDVFDIQMINKTLTHPTVGPLFGSYKLQHFIFSCPIRLYNSWLHNNRTGIGMKMSEIKLPMMKVETLKSSVEEGTNKWSIKGKPYSSSSLMNYLGFKGKKSTAFTGDFPNPTTKVNALPYLMYWDIFKNYFANKQEDIFYMVGTGNTVREFEASYNNNTKTYENDVNITYGYVLITKTTTIKAIVSEQIPDNWEEFWKNTNLTTYNSAGQMVTYTIDELATNINQQTITTNKWGLDYGGKIEKIGNVNQNGVTLKQVPLENLETIRNSILQKPGNEQLIVNDLSYEPFMSMADPKQWTTPQYQLAVKTYDSDIFQNWINTEWIDGENGISAITAVDVADGKLTMDSLNLAQKVYNMLNRIAVSGGTYRDWLETVYTTGNYIERPETPVFEGGMTQYIEFDEVVSQSATENEPLGTLAGRGKNTRQKGDGRVHFKLTEPSYVIGLCAITPMIDYSQGNDWDMLNLETMDDLHKPALDGIGYEDSLEAYRAWWSSVTDLTNAETNYAAGKTVAWINYMTNFNKTFGNFASGESESFMCLNRNYEFSEETGLIEDLTTYIDPSKHNEIFADTNIDAMNFWVQTACDIEVRRMISAKQIPNL</sequence>
<dbReference type="GO" id="GO:0039615">
    <property type="term" value="C:T=1 icosahedral viral capsid"/>
    <property type="evidence" value="ECO:0007669"/>
    <property type="project" value="UniProtKB-KW"/>
</dbReference>
<dbReference type="EMBL" id="PP511605">
    <property type="protein sequence ID" value="XCD05877.1"/>
    <property type="molecule type" value="Genomic_DNA"/>
</dbReference>
<dbReference type="Gene3D" id="2.60.169.10">
    <property type="entry name" value="Microviridae F protein"/>
    <property type="match status" value="2"/>
</dbReference>
<organism evidence="6">
    <name type="scientific">Dulem virus 201</name>
    <dbReference type="NCBI Taxonomy" id="3145678"/>
    <lineage>
        <taxon>Viruses</taxon>
        <taxon>Monodnaviria</taxon>
        <taxon>Sangervirae</taxon>
        <taxon>Phixviricota</taxon>
        <taxon>Malgrandaviricetes</taxon>
        <taxon>Petitvirales</taxon>
        <taxon>Microviridae</taxon>
        <taxon>Microvirus</taxon>
    </lineage>
</organism>
<dbReference type="EMBL" id="PP511407">
    <property type="protein sequence ID" value="XCD03968.1"/>
    <property type="molecule type" value="Genomic_DNA"/>
</dbReference>
<comment type="subcellular location">
    <subcellularLocation>
        <location evidence="1">Virion</location>
    </subcellularLocation>
</comment>
<dbReference type="Pfam" id="PF02305">
    <property type="entry name" value="Phage_F"/>
    <property type="match status" value="1"/>
</dbReference>
<name>A0AAU8B0X1_9VIRU</name>
<evidence type="ECO:0000256" key="1">
    <source>
        <dbReference type="ARBA" id="ARBA00004328"/>
    </source>
</evidence>
<evidence type="ECO:0000256" key="4">
    <source>
        <dbReference type="ARBA" id="ARBA00022844"/>
    </source>
</evidence>
<evidence type="ECO:0000313" key="7">
    <source>
        <dbReference type="EMBL" id="XCD06385.1"/>
    </source>
</evidence>
<dbReference type="EMBL" id="PP511665">
    <property type="protein sequence ID" value="XCD06385.1"/>
    <property type="molecule type" value="Genomic_DNA"/>
</dbReference>
<dbReference type="InterPro" id="IPR003514">
    <property type="entry name" value="Microviridae_protein_F"/>
</dbReference>
<reference evidence="6" key="1">
    <citation type="submission" date="2024-03" db="EMBL/GenBank/DDBJ databases">
        <title>Diverse circular DNA viruses in blood, oral, and fecal samples of captive lemurs.</title>
        <authorList>
            <person name="Paietta E.N."/>
            <person name="Kraberger S."/>
            <person name="Lund M.C."/>
            <person name="Custer J.M."/>
            <person name="Vargas K.M."/>
            <person name="Ehmke E.E."/>
            <person name="Yoder A.D."/>
            <person name="Varsani A."/>
        </authorList>
    </citation>
    <scope>NUCLEOTIDE SEQUENCE</scope>
    <source>
        <strain evidence="5">Duke_21_62</strain>
        <strain evidence="6">Duke_24SF_798</strain>
        <strain evidence="7">Duke_25FS_91</strain>
    </source>
</reference>
<dbReference type="InterPro" id="IPR037002">
    <property type="entry name" value="Microviridae_protein_F_sf"/>
</dbReference>
<evidence type="ECO:0000256" key="3">
    <source>
        <dbReference type="ARBA" id="ARBA00022561"/>
    </source>
</evidence>
<keyword evidence="4" id="KW-0946">Virion</keyword>
<accession>A0AAU8B0X1</accession>
<evidence type="ECO:0000313" key="5">
    <source>
        <dbReference type="EMBL" id="XCD03968.1"/>
    </source>
</evidence>
<evidence type="ECO:0000256" key="2">
    <source>
        <dbReference type="ARBA" id="ARBA00022431"/>
    </source>
</evidence>
<protein>
    <submittedName>
        <fullName evidence="6">Major capsid protein</fullName>
    </submittedName>
</protein>
<keyword evidence="3" id="KW-0167">Capsid protein</keyword>
<keyword evidence="2" id="KW-1140">T=1 icosahedral capsid protein</keyword>
<proteinExistence type="predicted"/>
<dbReference type="GO" id="GO:0005198">
    <property type="term" value="F:structural molecule activity"/>
    <property type="evidence" value="ECO:0007669"/>
    <property type="project" value="InterPro"/>
</dbReference>